<name>L0R6M5_HUMAN</name>
<evidence type="ECO:0000313" key="1">
    <source>
        <dbReference type="EMBL" id="CCO13795.1"/>
    </source>
</evidence>
<dbReference type="ChiTaRS" id="PRDM5">
    <property type="organism name" value="human"/>
</dbReference>
<dbReference type="OrthoDB" id="6077919at2759"/>
<protein>
    <submittedName>
        <fullName evidence="1">Alternative protein PRDM5</fullName>
    </submittedName>
</protein>
<reference evidence="1" key="1">
    <citation type="submission" date="2012-10" db="EMBL/GenBank/DDBJ databases">
        <title>Direct identification of alternative open reading frame translation products in human.</title>
        <authorList>
            <person name="Vanderperre B."/>
            <person name="Lucier J.-F."/>
            <person name="Motard J."/>
            <person name="Tremblay G."/>
            <person name="Vanderperre S."/>
            <person name="Wisztorski M."/>
            <person name="Salzet M."/>
            <person name="Boisvert F.-M."/>
            <person name="Roucou X."/>
        </authorList>
    </citation>
    <scope>NUCLEOTIDE SEQUENCE</scope>
</reference>
<dbReference type="AlphaFoldDB" id="L0R6M5"/>
<accession>L0R6M5</accession>
<dbReference type="PeptideAtlas" id="L0R6M5"/>
<organism evidence="1">
    <name type="scientific">Homo sapiens</name>
    <name type="common">Human</name>
    <dbReference type="NCBI Taxonomy" id="9606"/>
    <lineage>
        <taxon>Eukaryota</taxon>
        <taxon>Metazoa</taxon>
        <taxon>Chordata</taxon>
        <taxon>Craniata</taxon>
        <taxon>Vertebrata</taxon>
        <taxon>Euteleostomi</taxon>
        <taxon>Mammalia</taxon>
        <taxon>Eutheria</taxon>
        <taxon>Euarchontoglires</taxon>
        <taxon>Primates</taxon>
        <taxon>Haplorrhini</taxon>
        <taxon>Catarrhini</taxon>
        <taxon>Hominidae</taxon>
        <taxon>Homo</taxon>
    </lineage>
</organism>
<dbReference type="EMBL" id="HF548084">
    <property type="protein sequence ID" value="CCO13795.1"/>
    <property type="molecule type" value="Genomic_DNA"/>
</dbReference>
<sequence length="41" mass="4957">MSTLEILRKSLYVQCAIKSVLQHQAYRNIERFMRYLIVKNV</sequence>
<proteinExistence type="predicted"/>
<gene>
    <name evidence="1" type="primary">PRDM5</name>
</gene>